<dbReference type="Gene3D" id="3.60.15.10">
    <property type="entry name" value="Ribonuclease Z/Hydroxyacylglutathione hydrolase-like"/>
    <property type="match status" value="1"/>
</dbReference>
<evidence type="ECO:0000313" key="4">
    <source>
        <dbReference type="EMBL" id="PIR44185.1"/>
    </source>
</evidence>
<evidence type="ECO:0000256" key="1">
    <source>
        <dbReference type="ARBA" id="ARBA00022801"/>
    </source>
</evidence>
<accession>A0A2H0REG7</accession>
<dbReference type="SMART" id="SM01027">
    <property type="entry name" value="Beta-Casp"/>
    <property type="match status" value="1"/>
</dbReference>
<feature type="domain" description="Beta-Casp" evidence="3">
    <location>
        <begin position="247"/>
        <end position="375"/>
    </location>
</feature>
<dbReference type="InterPro" id="IPR036866">
    <property type="entry name" value="RibonucZ/Hydroxyglut_hydro"/>
</dbReference>
<dbReference type="InterPro" id="IPR022712">
    <property type="entry name" value="Beta_Casp"/>
</dbReference>
<dbReference type="EMBL" id="PCXV01000022">
    <property type="protein sequence ID" value="PIR44185.1"/>
    <property type="molecule type" value="Genomic_DNA"/>
</dbReference>
<proteinExistence type="predicted"/>
<dbReference type="Pfam" id="PF07521">
    <property type="entry name" value="RMMBL"/>
    <property type="match status" value="1"/>
</dbReference>
<dbReference type="InterPro" id="IPR011108">
    <property type="entry name" value="RMMBL"/>
</dbReference>
<gene>
    <name evidence="4" type="ORF">COV23_01365</name>
</gene>
<comment type="caution">
    <text evidence="4">The sequence shown here is derived from an EMBL/GenBank/DDBJ whole genome shotgun (WGS) entry which is preliminary data.</text>
</comment>
<reference evidence="4 5" key="1">
    <citation type="submission" date="2017-09" db="EMBL/GenBank/DDBJ databases">
        <title>Depth-based differentiation of microbial function through sediment-hosted aquifers and enrichment of novel symbionts in the deep terrestrial subsurface.</title>
        <authorList>
            <person name="Probst A.J."/>
            <person name="Ladd B."/>
            <person name="Jarett J.K."/>
            <person name="Geller-Mcgrath D.E."/>
            <person name="Sieber C.M."/>
            <person name="Emerson J.B."/>
            <person name="Anantharaman K."/>
            <person name="Thomas B.C."/>
            <person name="Malmstrom R."/>
            <person name="Stieglmeier M."/>
            <person name="Klingl A."/>
            <person name="Woyke T."/>
            <person name="Ryan C.M."/>
            <person name="Banfield J.F."/>
        </authorList>
    </citation>
    <scope>NUCLEOTIDE SEQUENCE [LARGE SCALE GENOMIC DNA]</scope>
    <source>
        <strain evidence="4">CG10_big_fil_rev_8_21_14_0_10_31_9</strain>
    </source>
</reference>
<dbReference type="InterPro" id="IPR050698">
    <property type="entry name" value="MBL"/>
</dbReference>
<feature type="domain" description="Metallo-beta-lactamase" evidence="2">
    <location>
        <begin position="13"/>
        <end position="242"/>
    </location>
</feature>
<evidence type="ECO:0000259" key="2">
    <source>
        <dbReference type="SMART" id="SM00849"/>
    </source>
</evidence>
<dbReference type="GO" id="GO:0004521">
    <property type="term" value="F:RNA endonuclease activity"/>
    <property type="evidence" value="ECO:0007669"/>
    <property type="project" value="TreeGrafter"/>
</dbReference>
<keyword evidence="1 4" id="KW-0378">Hydrolase</keyword>
<dbReference type="CDD" id="cd16295">
    <property type="entry name" value="TTHA0252-CPSF-like_MBL-fold"/>
    <property type="match status" value="1"/>
</dbReference>
<name>A0A2H0REG7_9BACT</name>
<dbReference type="SMART" id="SM00849">
    <property type="entry name" value="Lactamase_B"/>
    <property type="match status" value="1"/>
</dbReference>
<dbReference type="PANTHER" id="PTHR11203:SF37">
    <property type="entry name" value="INTEGRATOR COMPLEX SUBUNIT 11"/>
    <property type="match status" value="1"/>
</dbReference>
<dbReference type="InterPro" id="IPR001279">
    <property type="entry name" value="Metallo-B-lactamas"/>
</dbReference>
<dbReference type="Pfam" id="PF00753">
    <property type="entry name" value="Lactamase_B"/>
    <property type="match status" value="1"/>
</dbReference>
<dbReference type="Gene3D" id="3.40.50.10890">
    <property type="match status" value="1"/>
</dbReference>
<dbReference type="PANTHER" id="PTHR11203">
    <property type="entry name" value="CLEAVAGE AND POLYADENYLATION SPECIFICITY FACTOR FAMILY MEMBER"/>
    <property type="match status" value="1"/>
</dbReference>
<organism evidence="4 5">
    <name type="scientific">Candidatus Wolfebacteria bacterium CG10_big_fil_rev_8_21_14_0_10_31_9</name>
    <dbReference type="NCBI Taxonomy" id="1975070"/>
    <lineage>
        <taxon>Bacteria</taxon>
        <taxon>Candidatus Wolfeibacteriota</taxon>
    </lineage>
</organism>
<dbReference type="AlphaFoldDB" id="A0A2H0REG7"/>
<evidence type="ECO:0000313" key="5">
    <source>
        <dbReference type="Proteomes" id="UP000231602"/>
    </source>
</evidence>
<sequence>MKLYFYGGAKTVTGSNYLLESIPTGNPQKSTRILIDCGLFQGTYYGEDLNYQPFSYDPATIDAIFVTHAHIDHTGRIPKLIKDGFKGKIYSTGPTKDFAEQLLLDSERLLGKEAESKNLPYIYTIEDINTAMRHWQKISYHEKVEFGDFEIVFHDAGHILGSSFLSVISKSESKKIIFSGDLGNMPAPLVKDTEPIEKADYVLIESTYGDSIHEDPRKRKDKLEDAVEDTIKNKGVLLIPSFAMERTQELLYELNDLVEHNRIPPVPIFVDSPLAIRLTSIYKKYSQDPQYMDSEAIMLMKNGDEIFDFPRLTLSLTKEQSKSINDVPSPKVILAGSGMSQGGRILHHEFRYLPDPNSTILFIGYQANGSLGRQILNGASSVRIFGEDIPVHCKTVTISGYSAHADQALLMNWIKPVRNYVKKVFMVQGEEKKMLPFASKLRDEMAIDVEIPELGKIYEL</sequence>
<dbReference type="Proteomes" id="UP000231602">
    <property type="component" value="Unassembled WGS sequence"/>
</dbReference>
<dbReference type="GO" id="GO:0016787">
    <property type="term" value="F:hydrolase activity"/>
    <property type="evidence" value="ECO:0007669"/>
    <property type="project" value="UniProtKB-KW"/>
</dbReference>
<protein>
    <submittedName>
        <fullName evidence="4">MBL fold hydrolase</fullName>
    </submittedName>
</protein>
<dbReference type="Pfam" id="PF10996">
    <property type="entry name" value="Beta-Casp"/>
    <property type="match status" value="1"/>
</dbReference>
<dbReference type="SUPFAM" id="SSF56281">
    <property type="entry name" value="Metallo-hydrolase/oxidoreductase"/>
    <property type="match status" value="1"/>
</dbReference>
<evidence type="ECO:0000259" key="3">
    <source>
        <dbReference type="SMART" id="SM01027"/>
    </source>
</evidence>